<dbReference type="PANTHER" id="PTHR47963:SF8">
    <property type="entry name" value="ATP-DEPENDENT RNA HELICASE DEAD"/>
    <property type="match status" value="1"/>
</dbReference>
<dbReference type="InterPro" id="IPR050547">
    <property type="entry name" value="DEAD_box_RNA_helicases"/>
</dbReference>
<keyword evidence="3 6" id="KW-0378">Hydrolase</keyword>
<feature type="domain" description="Helicase ATP-binding" evidence="8">
    <location>
        <begin position="35"/>
        <end position="207"/>
    </location>
</feature>
<dbReference type="Pfam" id="PF00271">
    <property type="entry name" value="Helicase_C"/>
    <property type="match status" value="1"/>
</dbReference>
<evidence type="ECO:0000256" key="7">
    <source>
        <dbReference type="SAM" id="MobiDB-lite"/>
    </source>
</evidence>
<dbReference type="InterPro" id="IPR000629">
    <property type="entry name" value="RNA-helicase_DEAD-box_CS"/>
</dbReference>
<dbReference type="SMART" id="SM00490">
    <property type="entry name" value="HELICc"/>
    <property type="match status" value="1"/>
</dbReference>
<dbReference type="Gene3D" id="3.40.50.300">
    <property type="entry name" value="P-loop containing nucleotide triphosphate hydrolases"/>
    <property type="match status" value="2"/>
</dbReference>
<evidence type="ECO:0000313" key="11">
    <source>
        <dbReference type="Proteomes" id="UP000063964"/>
    </source>
</evidence>
<dbReference type="InterPro" id="IPR014001">
    <property type="entry name" value="Helicase_ATP-bd"/>
</dbReference>
<evidence type="ECO:0000256" key="4">
    <source>
        <dbReference type="ARBA" id="ARBA00022806"/>
    </source>
</evidence>
<dbReference type="PROSITE" id="PS51192">
    <property type="entry name" value="HELICASE_ATP_BIND_1"/>
    <property type="match status" value="1"/>
</dbReference>
<dbReference type="EMBL" id="CP014230">
    <property type="protein sequence ID" value="AMD91926.1"/>
    <property type="molecule type" value="Genomic_DNA"/>
</dbReference>
<dbReference type="SUPFAM" id="SSF52540">
    <property type="entry name" value="P-loop containing nucleoside triphosphate hydrolases"/>
    <property type="match status" value="1"/>
</dbReference>
<accession>A0A120KMR3</accession>
<keyword evidence="5 6" id="KW-0067">ATP-binding</keyword>
<evidence type="ECO:0000256" key="3">
    <source>
        <dbReference type="ARBA" id="ARBA00022801"/>
    </source>
</evidence>
<dbReference type="STRING" id="888061.AXF15_01525"/>
<dbReference type="Proteomes" id="UP000063964">
    <property type="component" value="Chromosome"/>
</dbReference>
<keyword evidence="11" id="KW-1185">Reference proteome</keyword>
<dbReference type="SMART" id="SM00487">
    <property type="entry name" value="DEXDc"/>
    <property type="match status" value="1"/>
</dbReference>
<dbReference type="GO" id="GO:0003723">
    <property type="term" value="F:RNA binding"/>
    <property type="evidence" value="ECO:0007669"/>
    <property type="project" value="TreeGrafter"/>
</dbReference>
<organism evidence="10 11">
    <name type="scientific">Desulfomicrobium orale DSM 12838</name>
    <dbReference type="NCBI Taxonomy" id="888061"/>
    <lineage>
        <taxon>Bacteria</taxon>
        <taxon>Pseudomonadati</taxon>
        <taxon>Thermodesulfobacteriota</taxon>
        <taxon>Desulfovibrionia</taxon>
        <taxon>Desulfovibrionales</taxon>
        <taxon>Desulfomicrobiaceae</taxon>
        <taxon>Desulfomicrobium</taxon>
    </lineage>
</organism>
<gene>
    <name evidence="10" type="ORF">AXF15_01525</name>
</gene>
<dbReference type="GO" id="GO:0003724">
    <property type="term" value="F:RNA helicase activity"/>
    <property type="evidence" value="ECO:0007669"/>
    <property type="project" value="UniProtKB-EC"/>
</dbReference>
<dbReference type="InterPro" id="IPR027417">
    <property type="entry name" value="P-loop_NTPase"/>
</dbReference>
<proteinExistence type="inferred from homology"/>
<protein>
    <recommendedName>
        <fullName evidence="1">RNA helicase</fullName>
        <ecNumber evidence="1">3.6.4.13</ecNumber>
    </recommendedName>
</protein>
<dbReference type="InterPro" id="IPR044742">
    <property type="entry name" value="DEAD/DEAH_RhlB"/>
</dbReference>
<feature type="compositionally biased region" description="Pro residues" evidence="7">
    <location>
        <begin position="391"/>
        <end position="400"/>
    </location>
</feature>
<dbReference type="PROSITE" id="PS51194">
    <property type="entry name" value="HELICASE_CTER"/>
    <property type="match status" value="1"/>
</dbReference>
<dbReference type="GO" id="GO:0016787">
    <property type="term" value="F:hydrolase activity"/>
    <property type="evidence" value="ECO:0007669"/>
    <property type="project" value="UniProtKB-KW"/>
</dbReference>
<keyword evidence="2 6" id="KW-0547">Nucleotide-binding</keyword>
<comment type="similarity">
    <text evidence="6">Belongs to the DEAD box helicase family.</text>
</comment>
<feature type="domain" description="Helicase C-terminal" evidence="9">
    <location>
        <begin position="217"/>
        <end position="377"/>
    </location>
</feature>
<feature type="region of interest" description="Disordered" evidence="7">
    <location>
        <begin position="376"/>
        <end position="400"/>
    </location>
</feature>
<reference evidence="11" key="1">
    <citation type="submission" date="2016-02" db="EMBL/GenBank/DDBJ databases">
        <authorList>
            <person name="Holder M.E."/>
            <person name="Ajami N.J."/>
            <person name="Petrosino J.F."/>
        </authorList>
    </citation>
    <scope>NUCLEOTIDE SEQUENCE [LARGE SCALE GENOMIC DNA]</scope>
    <source>
        <strain evidence="11">DSM 12838</strain>
    </source>
</reference>
<dbReference type="PROSITE" id="PS00039">
    <property type="entry name" value="DEAD_ATP_HELICASE"/>
    <property type="match status" value="1"/>
</dbReference>
<dbReference type="CDD" id="cd00268">
    <property type="entry name" value="DEADc"/>
    <property type="match status" value="1"/>
</dbReference>
<dbReference type="OrthoDB" id="9815222at2"/>
<dbReference type="InterPro" id="IPR011545">
    <property type="entry name" value="DEAD/DEAH_box_helicase_dom"/>
</dbReference>
<evidence type="ECO:0000259" key="8">
    <source>
        <dbReference type="PROSITE" id="PS51192"/>
    </source>
</evidence>
<dbReference type="GO" id="GO:0005524">
    <property type="term" value="F:ATP binding"/>
    <property type="evidence" value="ECO:0007669"/>
    <property type="project" value="UniProtKB-KW"/>
</dbReference>
<evidence type="ECO:0000256" key="5">
    <source>
        <dbReference type="ARBA" id="ARBA00022840"/>
    </source>
</evidence>
<keyword evidence="4 6" id="KW-0347">Helicase</keyword>
<dbReference type="CDD" id="cd18787">
    <property type="entry name" value="SF2_C_DEAD"/>
    <property type="match status" value="1"/>
</dbReference>
<dbReference type="AlphaFoldDB" id="A0A120KMR3"/>
<name>A0A120KMR3_9BACT</name>
<dbReference type="EC" id="3.6.4.13" evidence="1"/>
<dbReference type="PANTHER" id="PTHR47963">
    <property type="entry name" value="DEAD-BOX ATP-DEPENDENT RNA HELICASE 47, MITOCHONDRIAL"/>
    <property type="match status" value="1"/>
</dbReference>
<evidence type="ECO:0000259" key="9">
    <source>
        <dbReference type="PROSITE" id="PS51194"/>
    </source>
</evidence>
<sequence>MEKSMTFDELSILPALAQTLEKRGITPLPVQELTIPALLQGRPGWIVSRTGSGKTLAYLLPVLSRIEPERPDIQAVVLAPTHELAMQIYRVASELVRESGLGTRIQPLIGGVAVSRQIEGLRKKPHMVIGSAGRIAHLMELGKLNPRRVRWMIFDEADRLLAEEGMAHIRRIAAAPEKAPCHIFVSATEGPGAVKAARELAPDMELLKVREERINPAIRHVYLVCEEREKIDWARKIVRGLEASRTLIFVHRGSTAERVAERLNYHGLPAVDLHGARDKLARQAALERFRKGEARVLIASDIAARGLDIAGVDLIINLDAPSQSRDYLHRAGRTGRAGREGLVVSLLAGPETRLARRYAGELGISLEEVRLARGTLAAAPSGRERTRPAGPTKPPWPKHP</sequence>
<evidence type="ECO:0000313" key="10">
    <source>
        <dbReference type="EMBL" id="AMD91926.1"/>
    </source>
</evidence>
<evidence type="ECO:0000256" key="2">
    <source>
        <dbReference type="ARBA" id="ARBA00022741"/>
    </source>
</evidence>
<dbReference type="KEGG" id="doa:AXF15_01525"/>
<evidence type="ECO:0000256" key="6">
    <source>
        <dbReference type="RuleBase" id="RU000492"/>
    </source>
</evidence>
<dbReference type="InterPro" id="IPR001650">
    <property type="entry name" value="Helicase_C-like"/>
</dbReference>
<evidence type="ECO:0000256" key="1">
    <source>
        <dbReference type="ARBA" id="ARBA00012552"/>
    </source>
</evidence>
<dbReference type="Pfam" id="PF00270">
    <property type="entry name" value="DEAD"/>
    <property type="match status" value="1"/>
</dbReference>